<dbReference type="EMBL" id="JAHIBW010000022">
    <property type="protein sequence ID" value="KAG7299705.1"/>
    <property type="molecule type" value="Genomic_DNA"/>
</dbReference>
<keyword evidence="2" id="KW-1185">Reference proteome</keyword>
<dbReference type="Proteomes" id="UP000823941">
    <property type="component" value="Chromosome 22"/>
</dbReference>
<proteinExistence type="predicted"/>
<protein>
    <submittedName>
        <fullName evidence="1">Uncharacterized protein</fullName>
    </submittedName>
</protein>
<comment type="caution">
    <text evidence="1">The sequence shown here is derived from an EMBL/GenBank/DDBJ whole genome shotgun (WGS) entry which is preliminary data.</text>
</comment>
<evidence type="ECO:0000313" key="1">
    <source>
        <dbReference type="EMBL" id="KAG7299705.1"/>
    </source>
</evidence>
<evidence type="ECO:0000313" key="2">
    <source>
        <dbReference type="Proteomes" id="UP000823941"/>
    </source>
</evidence>
<accession>A0ABQ7Q3K0</accession>
<reference evidence="1 2" key="1">
    <citation type="submission" date="2021-06" db="EMBL/GenBank/DDBJ databases">
        <title>A haploid diamondback moth (Plutella xylostella L.) genome assembly resolves 31 chromosomes and identifies a diamide resistance mutation.</title>
        <authorList>
            <person name="Ward C.M."/>
            <person name="Perry K.D."/>
            <person name="Baker G."/>
            <person name="Powis K."/>
            <person name="Heckel D.G."/>
            <person name="Baxter S.W."/>
        </authorList>
    </citation>
    <scope>NUCLEOTIDE SEQUENCE [LARGE SCALE GENOMIC DNA]</scope>
    <source>
        <strain evidence="1 2">LV</strain>
        <tissue evidence="1">Single pupa</tissue>
    </source>
</reference>
<sequence>MGACLCVGKGPTLSPSVKEESLALRLSQAVCVCHIVAEFGMRGYSPYAWVDTTAVVAATSECETDSQRARSPEPAHDDRNRIVLCKHFGPARGGRRCDDLEILNISPY</sequence>
<gene>
    <name evidence="1" type="ORF">JYU34_016703</name>
</gene>
<organism evidence="1 2">
    <name type="scientific">Plutella xylostella</name>
    <name type="common">Diamondback moth</name>
    <name type="synonym">Plutella maculipennis</name>
    <dbReference type="NCBI Taxonomy" id="51655"/>
    <lineage>
        <taxon>Eukaryota</taxon>
        <taxon>Metazoa</taxon>
        <taxon>Ecdysozoa</taxon>
        <taxon>Arthropoda</taxon>
        <taxon>Hexapoda</taxon>
        <taxon>Insecta</taxon>
        <taxon>Pterygota</taxon>
        <taxon>Neoptera</taxon>
        <taxon>Endopterygota</taxon>
        <taxon>Lepidoptera</taxon>
        <taxon>Glossata</taxon>
        <taxon>Ditrysia</taxon>
        <taxon>Yponomeutoidea</taxon>
        <taxon>Plutellidae</taxon>
        <taxon>Plutella</taxon>
    </lineage>
</organism>
<name>A0ABQ7Q3K0_PLUXY</name>